<dbReference type="EMBL" id="PHHC01000070">
    <property type="protein sequence ID" value="PPE05299.1"/>
    <property type="molecule type" value="Genomic_DNA"/>
</dbReference>
<comment type="caution">
    <text evidence="2">The sequence shown here is derived from an EMBL/GenBank/DDBJ whole genome shotgun (WGS) entry which is preliminary data.</text>
</comment>
<proteinExistence type="predicted"/>
<feature type="compositionally biased region" description="Basic and acidic residues" evidence="1">
    <location>
        <begin position="1"/>
        <end position="19"/>
    </location>
</feature>
<evidence type="ECO:0000313" key="3">
    <source>
        <dbReference type="Proteomes" id="UP000239425"/>
    </source>
</evidence>
<evidence type="ECO:0000313" key="2">
    <source>
        <dbReference type="EMBL" id="PPE05299.1"/>
    </source>
</evidence>
<dbReference type="AlphaFoldDB" id="A0A2S5RD65"/>
<gene>
    <name evidence="2" type="ORF">HCUR_00343</name>
</gene>
<keyword evidence="3" id="KW-1185">Reference proteome</keyword>
<sequence>MARTALSKDKGPGILKKEGGNASGLKATGKQRQEKKAGTQDMTPQEQKAYFERYKDNPVPVGEYQRKEINKIVEKRAQETGLKHEQHHVWPVAQSDEILKVTGRKYKNNAVIPLPERLHQAQGRKLMHKRNETLKPQNPRESLLQGVQDTRQGLLDAGCDRTKTNEACLEALKKIKADNPEGFSGKIPPKP</sequence>
<evidence type="ECO:0000256" key="1">
    <source>
        <dbReference type="SAM" id="MobiDB-lite"/>
    </source>
</evidence>
<feature type="region of interest" description="Disordered" evidence="1">
    <location>
        <begin position="1"/>
        <end position="46"/>
    </location>
</feature>
<name>A0A2S5RD65_9PROT</name>
<reference evidence="2 3" key="1">
    <citation type="submission" date="2017-11" db="EMBL/GenBank/DDBJ databases">
        <title>Comparative genomic analysis of Holospora spp., intranuclear symbionts of paramecia.</title>
        <authorList>
            <person name="Garushyants S.K."/>
            <person name="Beliavskaya A."/>
            <person name="Malko D.B."/>
            <person name="Logacheva M.D."/>
            <person name="Rautian M.S."/>
            <person name="Gelfand M.S."/>
        </authorList>
    </citation>
    <scope>NUCLEOTIDE SEQUENCE [LARGE SCALE GENOMIC DNA]</scope>
    <source>
        <strain evidence="3">02AZ16</strain>
    </source>
</reference>
<protein>
    <submittedName>
        <fullName evidence="2">Uncharacterized protein</fullName>
    </submittedName>
</protein>
<accession>A0A2S5RD65</accession>
<dbReference type="Proteomes" id="UP000239425">
    <property type="component" value="Unassembled WGS sequence"/>
</dbReference>
<organism evidence="2 3">
    <name type="scientific">Holospora curviuscula</name>
    <dbReference type="NCBI Taxonomy" id="1082868"/>
    <lineage>
        <taxon>Bacteria</taxon>
        <taxon>Pseudomonadati</taxon>
        <taxon>Pseudomonadota</taxon>
        <taxon>Alphaproteobacteria</taxon>
        <taxon>Holosporales</taxon>
        <taxon>Holosporaceae</taxon>
        <taxon>Holospora</taxon>
    </lineage>
</organism>